<name>V2XLF7_9FIRM</name>
<dbReference type="InterPro" id="IPR038471">
    <property type="entry name" value="MecA_C_sf"/>
</dbReference>
<dbReference type="Proteomes" id="UP000018227">
    <property type="component" value="Unassembled WGS sequence"/>
</dbReference>
<evidence type="ECO:0008006" key="4">
    <source>
        <dbReference type="Google" id="ProtNLM"/>
    </source>
</evidence>
<evidence type="ECO:0000256" key="1">
    <source>
        <dbReference type="ARBA" id="ARBA00005397"/>
    </source>
</evidence>
<sequence length="238" mass="26350">MKIEKLNENQLKITLAPEDLSIRGLALTELSYGSPKTKDLYNELLEQAISEFGFESEEGALVIEAVPTSKGNLIIFITKNPTADDLDTRFSRFSPDFQSVAEDSENEFIPLTDMLNVSDSHQKKVKSFEDKATEKTSVGEAATRIFIFKSLEAVTELAVHINGLFTGKSSLYKNPQTGLYFLILEKNPSDKDVFGKICNIASEYSTQSRSNYATTAVINEHCEKIIGNDAITILAAFS</sequence>
<dbReference type="OrthoDB" id="2085234at2"/>
<dbReference type="InterPro" id="IPR008681">
    <property type="entry name" value="Neg-reg_MecA"/>
</dbReference>
<gene>
    <name evidence="2" type="ORF">GCWU0000282_001892</name>
</gene>
<evidence type="ECO:0000313" key="3">
    <source>
        <dbReference type="Proteomes" id="UP000018227"/>
    </source>
</evidence>
<protein>
    <recommendedName>
        <fullName evidence="4">Negative regulator of genetic competence</fullName>
    </recommendedName>
</protein>
<dbReference type="eggNOG" id="COG4862">
    <property type="taxonomic scope" value="Bacteria"/>
</dbReference>
<evidence type="ECO:0000313" key="2">
    <source>
        <dbReference type="EMBL" id="ESL03019.1"/>
    </source>
</evidence>
<comment type="similarity">
    <text evidence="1">Belongs to the MecA family.</text>
</comment>
<dbReference type="RefSeq" id="WP_023354761.1">
    <property type="nucleotide sequence ID" value="NZ_KI535368.1"/>
</dbReference>
<organism evidence="2 3">
    <name type="scientific">Catonella morbi ATCC 51271</name>
    <dbReference type="NCBI Taxonomy" id="592026"/>
    <lineage>
        <taxon>Bacteria</taxon>
        <taxon>Bacillati</taxon>
        <taxon>Bacillota</taxon>
        <taxon>Clostridia</taxon>
        <taxon>Lachnospirales</taxon>
        <taxon>Lachnospiraceae</taxon>
        <taxon>Catonella</taxon>
    </lineage>
</organism>
<dbReference type="PANTHER" id="PTHR39161:SF1">
    <property type="entry name" value="ADAPTER PROTEIN MECA 1"/>
    <property type="match status" value="1"/>
</dbReference>
<dbReference type="PANTHER" id="PTHR39161">
    <property type="entry name" value="ADAPTER PROTEIN MECA"/>
    <property type="match status" value="1"/>
</dbReference>
<proteinExistence type="inferred from homology"/>
<dbReference type="Pfam" id="PF05389">
    <property type="entry name" value="MecA"/>
    <property type="match status" value="1"/>
</dbReference>
<dbReference type="HOGENOM" id="CLU_071496_0_0_9"/>
<keyword evidence="3" id="KW-1185">Reference proteome</keyword>
<dbReference type="Gene3D" id="3.30.70.1950">
    <property type="match status" value="1"/>
</dbReference>
<dbReference type="AlphaFoldDB" id="V2XLF7"/>
<comment type="caution">
    <text evidence="2">The sequence shown here is derived from an EMBL/GenBank/DDBJ whole genome shotgun (WGS) entry which is preliminary data.</text>
</comment>
<reference evidence="2 3" key="1">
    <citation type="submission" date="2013-06" db="EMBL/GenBank/DDBJ databases">
        <authorList>
            <person name="Weinstock G."/>
            <person name="Sodergren E."/>
            <person name="Clifton S."/>
            <person name="Fulton L."/>
            <person name="Fulton B."/>
            <person name="Courtney L."/>
            <person name="Fronick C."/>
            <person name="Harrison M."/>
            <person name="Strong C."/>
            <person name="Farmer C."/>
            <person name="Delahaunty K."/>
            <person name="Markovic C."/>
            <person name="Hall O."/>
            <person name="Minx P."/>
            <person name="Tomlinson C."/>
            <person name="Mitreva M."/>
            <person name="Nelson J."/>
            <person name="Hou S."/>
            <person name="Wollam A."/>
            <person name="Pepin K.H."/>
            <person name="Johnson M."/>
            <person name="Bhonagiri V."/>
            <person name="Nash W.E."/>
            <person name="Warren W."/>
            <person name="Chinwalla A."/>
            <person name="Mardis E.R."/>
            <person name="Wilson R.K."/>
        </authorList>
    </citation>
    <scope>NUCLEOTIDE SEQUENCE [LARGE SCALE GENOMIC DNA]</scope>
    <source>
        <strain evidence="2 3">ATCC 51271</strain>
    </source>
</reference>
<dbReference type="STRING" id="592026.GCWU0000282_001892"/>
<dbReference type="EMBL" id="ACIL03000013">
    <property type="protein sequence ID" value="ESL03019.1"/>
    <property type="molecule type" value="Genomic_DNA"/>
</dbReference>
<accession>V2XLF7</accession>